<comment type="caution">
    <text evidence="1">The sequence shown here is derived from an EMBL/GenBank/DDBJ whole genome shotgun (WGS) entry which is preliminary data.</text>
</comment>
<protein>
    <submittedName>
        <fullName evidence="1">Uncharacterized protein</fullName>
    </submittedName>
</protein>
<evidence type="ECO:0000313" key="3">
    <source>
        <dbReference type="Proteomes" id="UP000602510"/>
    </source>
</evidence>
<accession>A0A833SZA0</accession>
<evidence type="ECO:0000313" key="1">
    <source>
        <dbReference type="EMBL" id="KAF4034304.1"/>
    </source>
</evidence>
<dbReference type="EMBL" id="WSZM01000372">
    <property type="protein sequence ID" value="KAF4034304.1"/>
    <property type="molecule type" value="Genomic_DNA"/>
</dbReference>
<dbReference type="Proteomes" id="UP000704712">
    <property type="component" value="Unassembled WGS sequence"/>
</dbReference>
<keyword evidence="3" id="KW-1185">Reference proteome</keyword>
<dbReference type="EMBL" id="JAACNO010001350">
    <property type="protein sequence ID" value="KAF4141410.1"/>
    <property type="molecule type" value="Genomic_DNA"/>
</dbReference>
<proteinExistence type="predicted"/>
<evidence type="ECO:0000313" key="2">
    <source>
        <dbReference type="EMBL" id="KAF4141410.1"/>
    </source>
</evidence>
<dbReference type="AlphaFoldDB" id="A0A833SZA0"/>
<reference evidence="1" key="1">
    <citation type="submission" date="2020-04" db="EMBL/GenBank/DDBJ databases">
        <title>Hybrid Assembly of Korean Phytophthora infestans isolates.</title>
        <authorList>
            <person name="Prokchorchik M."/>
            <person name="Lee Y."/>
            <person name="Seo J."/>
            <person name="Cho J.-H."/>
            <person name="Park Y.-E."/>
            <person name="Jang D.-C."/>
            <person name="Im J.-S."/>
            <person name="Choi J.-G."/>
            <person name="Park H.-J."/>
            <person name="Lee G.-B."/>
            <person name="Lee Y.-G."/>
            <person name="Hong S.-Y."/>
            <person name="Cho K."/>
            <person name="Sohn K.H."/>
        </authorList>
    </citation>
    <scope>NUCLEOTIDE SEQUENCE</scope>
    <source>
        <strain evidence="1">KR_1_A1</strain>
        <strain evidence="2">KR_2_A2</strain>
    </source>
</reference>
<dbReference type="Proteomes" id="UP000602510">
    <property type="component" value="Unassembled WGS sequence"/>
</dbReference>
<name>A0A833SZA0_PHYIN</name>
<gene>
    <name evidence="1" type="ORF">GN244_ATG13692</name>
    <name evidence="2" type="ORF">GN958_ATG09381</name>
</gene>
<organism evidence="1 3">
    <name type="scientific">Phytophthora infestans</name>
    <name type="common">Potato late blight agent</name>
    <name type="synonym">Botrytis infestans</name>
    <dbReference type="NCBI Taxonomy" id="4787"/>
    <lineage>
        <taxon>Eukaryota</taxon>
        <taxon>Sar</taxon>
        <taxon>Stramenopiles</taxon>
        <taxon>Oomycota</taxon>
        <taxon>Peronosporomycetes</taxon>
        <taxon>Peronosporales</taxon>
        <taxon>Peronosporaceae</taxon>
        <taxon>Phytophthora</taxon>
    </lineage>
</organism>
<sequence length="213" mass="24037">MSNRVIGWAHPELIELLKHADSTIYVDTSLRRLPPGFEQCMTLIVALQIQFPNAAVRGSVFVFKRNCQTRMEELKIPDEAINIAMEKAGFPYAQDPWNSLWVYFQRVWISQFSPAVWNMHGLNNSIIVRTNSPLDHFQRELESSFTAPDPGETSTLPDAVEVYSGVEASSDEGSFGLESDEHDEDEVDYIKTESVLLGHAGRNDESESKEEAD</sequence>